<dbReference type="EMBL" id="CP022521">
    <property type="protein sequence ID" value="ASO21168.1"/>
    <property type="molecule type" value="Genomic_DNA"/>
</dbReference>
<dbReference type="RefSeq" id="WP_093942380.1">
    <property type="nucleotide sequence ID" value="NZ_CP022521.1"/>
</dbReference>
<dbReference type="InterPro" id="IPR045010">
    <property type="entry name" value="MDR_fam"/>
</dbReference>
<dbReference type="InterPro" id="IPR020843">
    <property type="entry name" value="ER"/>
</dbReference>
<gene>
    <name evidence="1" type="primary">yfmJ2</name>
    <name evidence="1" type="ORF">AHOG_17715</name>
</gene>
<name>A0A221W5P6_9PSEU</name>
<dbReference type="InterPro" id="IPR013149">
    <property type="entry name" value="ADH-like_C"/>
</dbReference>
<dbReference type="GO" id="GO:0016628">
    <property type="term" value="F:oxidoreductase activity, acting on the CH-CH group of donors, NAD or NADP as acceptor"/>
    <property type="evidence" value="ECO:0007669"/>
    <property type="project" value="InterPro"/>
</dbReference>
<protein>
    <submittedName>
        <fullName evidence="1">Putative NADP-dependent oxidoreductase YfmJ</fullName>
        <ecNumber evidence="1">1.-.-.-</ecNumber>
    </submittedName>
</protein>
<dbReference type="CDD" id="cd05288">
    <property type="entry name" value="PGDH"/>
    <property type="match status" value="1"/>
</dbReference>
<sequence length="334" mass="35845">MSPVMTVIRQAARPAGPPREEDFEVVSLPVPDLVDGHVLVENLYLSVDPYMRQLMDWGGWELGGGLEGQSIGRVLESRDPSLPVGALVVHRHGWRTHAVPAVAEVRRIEPAAGVPLSAYLGILDITGLTAWVGLTRIARLHPGDDLFISAAAGAVGGAAGQIARLLGARRIIGSAGSAAKVEHLTSRLRFDAAFDYHEGRPADLLSAAAPDGIDVYFDNVGGEQLEAAIGALREHGRIAACGAVAQYNTLSTPPAAPRNLLDVVEKSLRFEGFIVNRHLDAREEFERFLVPRLRDGTVLIDETVVDGFENTVPAFLQLLRGGNIGKMLVRLTAE</sequence>
<dbReference type="KEGG" id="ahg:AHOG_17715"/>
<proteinExistence type="predicted"/>
<dbReference type="Pfam" id="PF00107">
    <property type="entry name" value="ADH_zinc_N"/>
    <property type="match status" value="1"/>
</dbReference>
<dbReference type="EC" id="1.-.-.-" evidence="1"/>
<dbReference type="Gene3D" id="3.90.180.10">
    <property type="entry name" value="Medium-chain alcohol dehydrogenases, catalytic domain"/>
    <property type="match status" value="1"/>
</dbReference>
<dbReference type="InterPro" id="IPR011032">
    <property type="entry name" value="GroES-like_sf"/>
</dbReference>
<dbReference type="AlphaFoldDB" id="A0A221W5P6"/>
<keyword evidence="2" id="KW-1185">Reference proteome</keyword>
<dbReference type="FunFam" id="3.40.50.720:FF:000121">
    <property type="entry name" value="Prostaglandin reductase 2"/>
    <property type="match status" value="1"/>
</dbReference>
<dbReference type="PANTHER" id="PTHR43205">
    <property type="entry name" value="PROSTAGLANDIN REDUCTASE"/>
    <property type="match status" value="1"/>
</dbReference>
<keyword evidence="1" id="KW-0560">Oxidoreductase</keyword>
<reference evidence="1 2" key="1">
    <citation type="submission" date="2017-07" db="EMBL/GenBank/DDBJ databases">
        <title>Complete genome sequence of Actinoalloteichus hoggarensis DSM 45943, type strain of Actinoalloteichus hoggarensis.</title>
        <authorList>
            <person name="Ruckert C."/>
            <person name="Nouioui I."/>
            <person name="Willmese J."/>
            <person name="van Wezel G."/>
            <person name="Klenk H.-P."/>
            <person name="Kalinowski J."/>
            <person name="Zotchev S.B."/>
        </authorList>
    </citation>
    <scope>NUCLEOTIDE SEQUENCE [LARGE SCALE GENOMIC DNA]</scope>
    <source>
        <strain evidence="1 2">DSM 45943</strain>
    </source>
</reference>
<dbReference type="InterPro" id="IPR036291">
    <property type="entry name" value="NAD(P)-bd_dom_sf"/>
</dbReference>
<dbReference type="SMART" id="SM00829">
    <property type="entry name" value="PKS_ER"/>
    <property type="match status" value="1"/>
</dbReference>
<dbReference type="InterPro" id="IPR041694">
    <property type="entry name" value="ADH_N_2"/>
</dbReference>
<dbReference type="SUPFAM" id="SSF51735">
    <property type="entry name" value="NAD(P)-binding Rossmann-fold domains"/>
    <property type="match status" value="1"/>
</dbReference>
<evidence type="ECO:0000313" key="1">
    <source>
        <dbReference type="EMBL" id="ASO21168.1"/>
    </source>
</evidence>
<accession>A0A221W5P6</accession>
<organism evidence="1 2">
    <name type="scientific">Actinoalloteichus hoggarensis</name>
    <dbReference type="NCBI Taxonomy" id="1470176"/>
    <lineage>
        <taxon>Bacteria</taxon>
        <taxon>Bacillati</taxon>
        <taxon>Actinomycetota</taxon>
        <taxon>Actinomycetes</taxon>
        <taxon>Pseudonocardiales</taxon>
        <taxon>Pseudonocardiaceae</taxon>
        <taxon>Actinoalloteichus</taxon>
    </lineage>
</organism>
<dbReference type="OrthoDB" id="9805663at2"/>
<dbReference type="PANTHER" id="PTHR43205:SF7">
    <property type="entry name" value="PROSTAGLANDIN REDUCTASE 1"/>
    <property type="match status" value="1"/>
</dbReference>
<dbReference type="SUPFAM" id="SSF50129">
    <property type="entry name" value="GroES-like"/>
    <property type="match status" value="1"/>
</dbReference>
<dbReference type="Gene3D" id="3.40.50.720">
    <property type="entry name" value="NAD(P)-binding Rossmann-like Domain"/>
    <property type="match status" value="1"/>
</dbReference>
<dbReference type="Proteomes" id="UP000204221">
    <property type="component" value="Chromosome"/>
</dbReference>
<evidence type="ECO:0000313" key="2">
    <source>
        <dbReference type="Proteomes" id="UP000204221"/>
    </source>
</evidence>
<dbReference type="Pfam" id="PF16884">
    <property type="entry name" value="ADH_N_2"/>
    <property type="match status" value="1"/>
</dbReference>